<dbReference type="AlphaFoldDB" id="A0A0D1KUI7"/>
<evidence type="ECO:0000313" key="2">
    <source>
        <dbReference type="Proteomes" id="UP000032247"/>
    </source>
</evidence>
<comment type="caution">
    <text evidence="1">The sequence shown here is derived from an EMBL/GenBank/DDBJ whole genome shotgun (WGS) entry which is preliminary data.</text>
</comment>
<protein>
    <submittedName>
        <fullName evidence="1">Uncharacterized protein</fullName>
    </submittedName>
</protein>
<dbReference type="Proteomes" id="UP000032247">
    <property type="component" value="Unassembled WGS sequence"/>
</dbReference>
<dbReference type="EMBL" id="JXBC01000006">
    <property type="protein sequence ID" value="KIU09927.1"/>
    <property type="molecule type" value="Genomic_DNA"/>
</dbReference>
<name>A0A0D1KUI7_BACIU</name>
<reference evidence="1 2" key="1">
    <citation type="submission" date="2014-12" db="EMBL/GenBank/DDBJ databases">
        <title>Comparative genome analysis of Bacillus coagulans HM-08, Clostridium butyricum HM-68, Bacillus subtilis HM-66 and Bacillus licheniformis BL-09.</title>
        <authorList>
            <person name="Zhang H."/>
        </authorList>
    </citation>
    <scope>NUCLEOTIDE SEQUENCE [LARGE SCALE GENOMIC DNA]</scope>
    <source>
        <strain evidence="1 2">HM-66</strain>
    </source>
</reference>
<gene>
    <name evidence="1" type="ORF">SC09_Contig28orf00048</name>
</gene>
<organism evidence="1 2">
    <name type="scientific">Bacillus subtilis</name>
    <dbReference type="NCBI Taxonomy" id="1423"/>
    <lineage>
        <taxon>Bacteria</taxon>
        <taxon>Bacillati</taxon>
        <taxon>Bacillota</taxon>
        <taxon>Bacilli</taxon>
        <taxon>Bacillales</taxon>
        <taxon>Bacillaceae</taxon>
        <taxon>Bacillus</taxon>
    </lineage>
</organism>
<sequence>MTAEGMQLMQKRLIEKLAENKRHMLMSEIKKKISPLCRKRLHLSFC</sequence>
<proteinExistence type="predicted"/>
<evidence type="ECO:0000313" key="1">
    <source>
        <dbReference type="EMBL" id="KIU09927.1"/>
    </source>
</evidence>
<accession>A0A0D1KUI7</accession>
<dbReference type="PATRIC" id="fig|1423.173.peg.3372"/>